<accession>W7U9A5</accession>
<organism evidence="1 2">
    <name type="scientific">Nannochloropsis gaditana</name>
    <dbReference type="NCBI Taxonomy" id="72520"/>
    <lineage>
        <taxon>Eukaryota</taxon>
        <taxon>Sar</taxon>
        <taxon>Stramenopiles</taxon>
        <taxon>Ochrophyta</taxon>
        <taxon>Eustigmatophyceae</taxon>
        <taxon>Eustigmatales</taxon>
        <taxon>Monodopsidaceae</taxon>
        <taxon>Nannochloropsis</taxon>
    </lineage>
</organism>
<dbReference type="Proteomes" id="UP000019335">
    <property type="component" value="Chromosome 2"/>
</dbReference>
<evidence type="ECO:0000313" key="2">
    <source>
        <dbReference type="Proteomes" id="UP000019335"/>
    </source>
</evidence>
<gene>
    <name evidence="1" type="ORF">Naga_100006g20</name>
</gene>
<evidence type="ECO:0000313" key="1">
    <source>
        <dbReference type="EMBL" id="EWM29519.1"/>
    </source>
</evidence>
<keyword evidence="2" id="KW-1185">Reference proteome</keyword>
<proteinExistence type="predicted"/>
<reference evidence="1 2" key="1">
    <citation type="journal article" date="2014" name="Mol. Plant">
        <title>Chromosome Scale Genome Assembly and Transcriptome Profiling of Nannochloropsis gaditana in Nitrogen Depletion.</title>
        <authorList>
            <person name="Corteggiani Carpinelli E."/>
            <person name="Telatin A."/>
            <person name="Vitulo N."/>
            <person name="Forcato C."/>
            <person name="D'Angelo M."/>
            <person name="Schiavon R."/>
            <person name="Vezzi A."/>
            <person name="Giacometti G.M."/>
            <person name="Morosinotto T."/>
            <person name="Valle G."/>
        </authorList>
    </citation>
    <scope>NUCLEOTIDE SEQUENCE [LARGE SCALE GENOMIC DNA]</scope>
    <source>
        <strain evidence="1 2">B-31</strain>
    </source>
</reference>
<comment type="caution">
    <text evidence="1">The sequence shown here is derived from an EMBL/GenBank/DDBJ whole genome shotgun (WGS) entry which is preliminary data.</text>
</comment>
<dbReference type="AlphaFoldDB" id="W7U9A5"/>
<protein>
    <submittedName>
        <fullName evidence="1">Uncharacterized protein</fullName>
    </submittedName>
</protein>
<name>W7U9A5_9STRA</name>
<sequence>MRFSRNLKDTGNPIDILATQDRCHAKNPIRRRPPRLPEGIGQAAFGHEVTRFCSTTHAASLLLHELTFNILGEPFCSSRETFYMISGNMQVTLESSGPEMVSCVKRMARNLKEAGRRDRGVNRNDL</sequence>
<dbReference type="EMBL" id="AZIL01000126">
    <property type="protein sequence ID" value="EWM29519.1"/>
    <property type="molecule type" value="Genomic_DNA"/>
</dbReference>